<evidence type="ECO:0000313" key="4">
    <source>
        <dbReference type="Proteomes" id="UP000615455"/>
    </source>
</evidence>
<evidence type="ECO:0000313" key="3">
    <source>
        <dbReference type="EMBL" id="GFZ79445.1"/>
    </source>
</evidence>
<dbReference type="InterPro" id="IPR008965">
    <property type="entry name" value="CBM2/CBM3_carb-bd_dom_sf"/>
</dbReference>
<comment type="caution">
    <text evidence="3">The sequence shown here is derived from an EMBL/GenBank/DDBJ whole genome shotgun (WGS) entry which is preliminary data.</text>
</comment>
<reference evidence="4" key="1">
    <citation type="journal article" date="2019" name="Int. J. Syst. Evol. Microbiol.">
        <title>The Global Catalogue of Microorganisms (GCM) 10K type strain sequencing project: providing services to taxonomists for standard genome sequencing and annotation.</title>
        <authorList>
            <consortium name="The Broad Institute Genomics Platform"/>
            <consortium name="The Broad Institute Genome Sequencing Center for Infectious Disease"/>
            <person name="Wu L."/>
            <person name="Ma J."/>
        </authorList>
    </citation>
    <scope>NUCLEOTIDE SEQUENCE [LARGE SCALE GENOMIC DNA]</scope>
    <source>
        <strain evidence="4">CGMCC 1.15043</strain>
    </source>
</reference>
<accession>A0ABQ1EN16</accession>
<dbReference type="SUPFAM" id="SSF49384">
    <property type="entry name" value="Carbohydrate-binding domain"/>
    <property type="match status" value="1"/>
</dbReference>
<dbReference type="Pfam" id="PF00395">
    <property type="entry name" value="SLH"/>
    <property type="match status" value="3"/>
</dbReference>
<name>A0ABQ1EN16_9BACL</name>
<feature type="signal peptide" evidence="1">
    <location>
        <begin position="1"/>
        <end position="26"/>
    </location>
</feature>
<evidence type="ECO:0000259" key="2">
    <source>
        <dbReference type="PROSITE" id="PS51272"/>
    </source>
</evidence>
<gene>
    <name evidence="3" type="ORF">GCM10008018_26150</name>
</gene>
<keyword evidence="1" id="KW-0732">Signal</keyword>
<dbReference type="Gene3D" id="2.60.40.680">
    <property type="match status" value="1"/>
</dbReference>
<organism evidence="3 4">
    <name type="scientific">Paenibacillus marchantiophytorum</name>
    <dbReference type="NCBI Taxonomy" id="1619310"/>
    <lineage>
        <taxon>Bacteria</taxon>
        <taxon>Bacillati</taxon>
        <taxon>Bacillota</taxon>
        <taxon>Bacilli</taxon>
        <taxon>Bacillales</taxon>
        <taxon>Paenibacillaceae</taxon>
        <taxon>Paenibacillus</taxon>
    </lineage>
</organism>
<protein>
    <recommendedName>
        <fullName evidence="2">SLH domain-containing protein</fullName>
    </recommendedName>
</protein>
<proteinExistence type="predicted"/>
<dbReference type="PROSITE" id="PS51272">
    <property type="entry name" value="SLH"/>
    <property type="match status" value="3"/>
</dbReference>
<feature type="domain" description="SLH" evidence="2">
    <location>
        <begin position="227"/>
        <end position="285"/>
    </location>
</feature>
<feature type="domain" description="SLH" evidence="2">
    <location>
        <begin position="163"/>
        <end position="226"/>
    </location>
</feature>
<feature type="domain" description="SLH" evidence="2">
    <location>
        <begin position="289"/>
        <end position="348"/>
    </location>
</feature>
<dbReference type="Proteomes" id="UP000615455">
    <property type="component" value="Unassembled WGS sequence"/>
</dbReference>
<keyword evidence="4" id="KW-1185">Reference proteome</keyword>
<dbReference type="EMBL" id="BMHE01000011">
    <property type="protein sequence ID" value="GFZ79445.1"/>
    <property type="molecule type" value="Genomic_DNA"/>
</dbReference>
<dbReference type="InterPro" id="IPR001119">
    <property type="entry name" value="SLH_dom"/>
</dbReference>
<evidence type="ECO:0000256" key="1">
    <source>
        <dbReference type="SAM" id="SignalP"/>
    </source>
</evidence>
<sequence>MGLRKWGTRCLALLILLTMNLPFASAATEVDKQPVYTLSVSNDTPSKGDTVEVLIKGSHLKDLYAFEINLDVDATTLKLIEAKTEVSGFSVGPIQKENHIQLAHTRVGQVKGIDGDQILYKVKFEAIRYGQVELRISKVKTVDSALASATLQIDAKHNFTIKSPYLFDDLDNYEWAIKAIEALAKAGIVTGTSDRMFSPEASITRADFVVLLMRTLKLKGEAGQSFDDVQDGLYYTTALAQARGLDIVQGDESNNFRPKASITREDMMVLTDRALRAAQLSLATSESVLDDFNDASIISDYAIGSVAILVKLGLIQGYDQGIHPKETSNRAQAAMLIQNLLAYVEQKR</sequence>
<feature type="chain" id="PRO_5046848988" description="SLH domain-containing protein" evidence="1">
    <location>
        <begin position="27"/>
        <end position="348"/>
    </location>
</feature>
<dbReference type="CDD" id="cd08547">
    <property type="entry name" value="Type_II_cohesin"/>
    <property type="match status" value="1"/>
</dbReference>
<dbReference type="RefSeq" id="WP_189012160.1">
    <property type="nucleotide sequence ID" value="NZ_BMHE01000011.1"/>
</dbReference>